<keyword evidence="4" id="KW-1185">Reference proteome</keyword>
<dbReference type="AlphaFoldDB" id="A0A8S3RFL8"/>
<keyword evidence="1" id="KW-0175">Coiled coil</keyword>
<dbReference type="CDD" id="cd01671">
    <property type="entry name" value="CARD"/>
    <property type="match status" value="1"/>
</dbReference>
<dbReference type="OrthoDB" id="6118540at2759"/>
<evidence type="ECO:0000259" key="2">
    <source>
        <dbReference type="PROSITE" id="PS50209"/>
    </source>
</evidence>
<dbReference type="Proteomes" id="UP000683360">
    <property type="component" value="Unassembled WGS sequence"/>
</dbReference>
<protein>
    <recommendedName>
        <fullName evidence="2">CARD domain-containing protein</fullName>
    </recommendedName>
</protein>
<organism evidence="3 4">
    <name type="scientific">Mytilus edulis</name>
    <name type="common">Blue mussel</name>
    <dbReference type="NCBI Taxonomy" id="6550"/>
    <lineage>
        <taxon>Eukaryota</taxon>
        <taxon>Metazoa</taxon>
        <taxon>Spiralia</taxon>
        <taxon>Lophotrochozoa</taxon>
        <taxon>Mollusca</taxon>
        <taxon>Bivalvia</taxon>
        <taxon>Autobranchia</taxon>
        <taxon>Pteriomorphia</taxon>
        <taxon>Mytilida</taxon>
        <taxon>Mytiloidea</taxon>
        <taxon>Mytilidae</taxon>
        <taxon>Mytilinae</taxon>
        <taxon>Mytilus</taxon>
    </lineage>
</organism>
<dbReference type="InterPro" id="IPR001315">
    <property type="entry name" value="CARD"/>
</dbReference>
<proteinExistence type="predicted"/>
<feature type="domain" description="CARD" evidence="2">
    <location>
        <begin position="267"/>
        <end position="357"/>
    </location>
</feature>
<evidence type="ECO:0000313" key="4">
    <source>
        <dbReference type="Proteomes" id="UP000683360"/>
    </source>
</evidence>
<dbReference type="PROSITE" id="PS50209">
    <property type="entry name" value="CARD"/>
    <property type="match status" value="1"/>
</dbReference>
<sequence length="424" mass="49110">MLHLNTLHRGELKDLRQQNEFQTKRANMLEVFKKTQPNVLGRDREDEHQKERRKLEILYRSQEEENKKLKKELEKYKKFCHASEKNLKEQCERSNNFEKQASIIYVSIPFMVDVLGNITKLDTTASVKENIEQLIQGVTSQLNHHSKLLSTIDERTLETSNDVKSLMILVQLGPEIAKKKKWKSLPEDVKLALKTLASLIGPRWLELIPALGLSPSCNELGNSSLTSSEKFWRIIQYWYNSDQEVSLTSLITACRKIGIDIVRDKQMPENHQRILQRRTQGLVNDIIDVHHVVPYLQTDLAMSIYMIEYIYSGADRSTRILRMLDVLAVLGENALPSFVKALGESGHDHLAENFKDCFKNVEGDAQMALPFIDKHQCFEKDPQYTSVPIGLRDYATLKTKVELCYAEFCKNEQIKKDNIKYEER</sequence>
<evidence type="ECO:0000256" key="1">
    <source>
        <dbReference type="SAM" id="Coils"/>
    </source>
</evidence>
<accession>A0A8S3RFL8</accession>
<gene>
    <name evidence="3" type="ORF">MEDL_19930</name>
</gene>
<dbReference type="Gene3D" id="1.10.533.10">
    <property type="entry name" value="Death Domain, Fas"/>
    <property type="match status" value="1"/>
</dbReference>
<dbReference type="SUPFAM" id="SSF47986">
    <property type="entry name" value="DEATH domain"/>
    <property type="match status" value="1"/>
</dbReference>
<dbReference type="EMBL" id="CAJPWZ010001025">
    <property type="protein sequence ID" value="CAG2205606.1"/>
    <property type="molecule type" value="Genomic_DNA"/>
</dbReference>
<dbReference type="GO" id="GO:0042981">
    <property type="term" value="P:regulation of apoptotic process"/>
    <property type="evidence" value="ECO:0007669"/>
    <property type="project" value="InterPro"/>
</dbReference>
<evidence type="ECO:0000313" key="3">
    <source>
        <dbReference type="EMBL" id="CAG2205606.1"/>
    </source>
</evidence>
<comment type="caution">
    <text evidence="3">The sequence shown here is derived from an EMBL/GenBank/DDBJ whole genome shotgun (WGS) entry which is preliminary data.</text>
</comment>
<name>A0A8S3RFL8_MYTED</name>
<feature type="coiled-coil region" evidence="1">
    <location>
        <begin position="45"/>
        <end position="86"/>
    </location>
</feature>
<dbReference type="InterPro" id="IPR011029">
    <property type="entry name" value="DEATH-like_dom_sf"/>
</dbReference>
<reference evidence="3" key="1">
    <citation type="submission" date="2021-03" db="EMBL/GenBank/DDBJ databases">
        <authorList>
            <person name="Bekaert M."/>
        </authorList>
    </citation>
    <scope>NUCLEOTIDE SEQUENCE</scope>
</reference>